<evidence type="ECO:0000256" key="5">
    <source>
        <dbReference type="ARBA" id="ARBA00032897"/>
    </source>
</evidence>
<dbReference type="SUPFAM" id="SSF52540">
    <property type="entry name" value="P-loop containing nucleoside triphosphate hydrolases"/>
    <property type="match status" value="1"/>
</dbReference>
<dbReference type="EMBL" id="CP020570">
    <property type="protein sequence ID" value="ARF64481.1"/>
    <property type="molecule type" value="Genomic_DNA"/>
</dbReference>
<dbReference type="Gene3D" id="3.40.50.300">
    <property type="entry name" value="P-loop containing nucleotide triphosphate hydrolases"/>
    <property type="match status" value="1"/>
</dbReference>
<evidence type="ECO:0000256" key="4">
    <source>
        <dbReference type="ARBA" id="ARBA00022840"/>
    </source>
</evidence>
<dbReference type="InterPro" id="IPR010488">
    <property type="entry name" value="Zeta_toxin_domain"/>
</dbReference>
<proteinExistence type="inferred from homology"/>
<keyword evidence="4" id="KW-0067">ATP-binding</keyword>
<comment type="similarity">
    <text evidence="1">Belongs to the zeta toxin family.</text>
</comment>
<dbReference type="Proteomes" id="UP000192445">
    <property type="component" value="Chromosome"/>
</dbReference>
<evidence type="ECO:0000256" key="1">
    <source>
        <dbReference type="ARBA" id="ARBA00009104"/>
    </source>
</evidence>
<comment type="catalytic activity">
    <reaction evidence="6">
        <text>UDP-N-acetyl-alpha-D-glucosamine + ATP = UDP-N-acetyl-alpha-D-glucosamine 3'-phosphate + ADP + H(+)</text>
        <dbReference type="Rhea" id="RHEA:32671"/>
        <dbReference type="ChEBI" id="CHEBI:15378"/>
        <dbReference type="ChEBI" id="CHEBI:30616"/>
        <dbReference type="ChEBI" id="CHEBI:57705"/>
        <dbReference type="ChEBI" id="CHEBI:64353"/>
        <dbReference type="ChEBI" id="CHEBI:456216"/>
        <dbReference type="EC" id="2.7.1.176"/>
    </reaction>
</comment>
<evidence type="ECO:0000313" key="10">
    <source>
        <dbReference type="Proteomes" id="UP000192445"/>
    </source>
</evidence>
<keyword evidence="3" id="KW-0547">Nucleotide-binding</keyword>
<feature type="region of interest" description="Disordered" evidence="7">
    <location>
        <begin position="378"/>
        <end position="453"/>
    </location>
</feature>
<dbReference type="STRING" id="1935.B1H20_26145"/>
<gene>
    <name evidence="9" type="ORF">B1H20_26145</name>
</gene>
<evidence type="ECO:0000259" key="8">
    <source>
        <dbReference type="Pfam" id="PF06414"/>
    </source>
</evidence>
<evidence type="ECO:0000256" key="6">
    <source>
        <dbReference type="ARBA" id="ARBA00048178"/>
    </source>
</evidence>
<dbReference type="GO" id="GO:0016301">
    <property type="term" value="F:kinase activity"/>
    <property type="evidence" value="ECO:0007669"/>
    <property type="project" value="InterPro"/>
</dbReference>
<reference evidence="9 10" key="1">
    <citation type="submission" date="2017-03" db="EMBL/GenBank/DDBJ databases">
        <title>Complete Genome Sequence of a natural compounds producer, Streptomyces violaceus S21.</title>
        <authorList>
            <person name="Zhong C."/>
            <person name="Zhao Z."/>
            <person name="Fu J."/>
            <person name="Zong G."/>
            <person name="Qin R."/>
            <person name="Cao G."/>
        </authorList>
    </citation>
    <scope>NUCLEOTIDE SEQUENCE [LARGE SCALE GENOMIC DNA]</scope>
    <source>
        <strain evidence="9 10">S21</strain>
    </source>
</reference>
<dbReference type="EC" id="2.7.1.176" evidence="2"/>
<dbReference type="KEGG" id="svu:B1H20_26145"/>
<feature type="compositionally biased region" description="Basic and acidic residues" evidence="7">
    <location>
        <begin position="380"/>
        <end position="392"/>
    </location>
</feature>
<dbReference type="AlphaFoldDB" id="A0A1V0UH56"/>
<sequence length="453" mass="49645">MHDRTPVHGRGRVSPTTEGALPRAENVRLFQEGIARDLLDGCTPQERPVAVIVCGQTGAGKTAITAMVKDALDRLGSAAWINMDFYNPYHPHYARWQAERPQEADALVRPDGDLWWEQAQDYALSRGYNILLESAAVSPAEFEDICRRIQDAPRPPGAAPYRIEAAFVAVAGPISEFGTRDRFVHEVRELGHGRLVDREIHNASLDGVLRSAAAFEREGLGDLGLVMRRDGSPVYSRTVTPGLPVAEDQLTLVHAVQRERDRQLTPLEAAQFAARYADTALRAPAFMSAELADIARAVAPLLPEPTTRWTDLAEEAQRLRGAVPGVPDPTLPARSDADLVQLLAHSVAERHAAGEAGPSPRSRRILAEMARRSVLPAEQRAYEASERQRLRSNDAQLVTKPGSTLPVRPSTATAARSRSTTGTRPPQRQQAQQPLPPPQRTGPEPQHRPGHSR</sequence>
<accession>A0A1V0UH56</accession>
<dbReference type="GO" id="GO:0005524">
    <property type="term" value="F:ATP binding"/>
    <property type="evidence" value="ECO:0007669"/>
    <property type="project" value="UniProtKB-KW"/>
</dbReference>
<dbReference type="InterPro" id="IPR027417">
    <property type="entry name" value="P-loop_NTPase"/>
</dbReference>
<evidence type="ECO:0000256" key="2">
    <source>
        <dbReference type="ARBA" id="ARBA00011963"/>
    </source>
</evidence>
<evidence type="ECO:0000256" key="7">
    <source>
        <dbReference type="SAM" id="MobiDB-lite"/>
    </source>
</evidence>
<name>A0A1V0UH56_STRVN</name>
<dbReference type="Pfam" id="PF06414">
    <property type="entry name" value="Zeta_toxin"/>
    <property type="match status" value="1"/>
</dbReference>
<feature type="compositionally biased region" description="Low complexity" evidence="7">
    <location>
        <begin position="408"/>
        <end position="433"/>
    </location>
</feature>
<evidence type="ECO:0000256" key="3">
    <source>
        <dbReference type="ARBA" id="ARBA00022741"/>
    </source>
</evidence>
<organism evidence="9 10">
    <name type="scientific">Streptomyces violaceoruber</name>
    <dbReference type="NCBI Taxonomy" id="1935"/>
    <lineage>
        <taxon>Bacteria</taxon>
        <taxon>Bacillati</taxon>
        <taxon>Actinomycetota</taxon>
        <taxon>Actinomycetes</taxon>
        <taxon>Kitasatosporales</taxon>
        <taxon>Streptomycetaceae</taxon>
        <taxon>Streptomyces</taxon>
        <taxon>Streptomyces violaceoruber group</taxon>
    </lineage>
</organism>
<feature type="domain" description="Zeta toxin" evidence="8">
    <location>
        <begin position="42"/>
        <end position="237"/>
    </location>
</feature>
<evidence type="ECO:0000313" key="9">
    <source>
        <dbReference type="EMBL" id="ARF64481.1"/>
    </source>
</evidence>
<feature type="region of interest" description="Disordered" evidence="7">
    <location>
        <begin position="1"/>
        <end position="20"/>
    </location>
</feature>
<protein>
    <recommendedName>
        <fullName evidence="5">UDP-N-acetylglucosamine kinase</fullName>
        <ecNumber evidence="2">2.7.1.176</ecNumber>
    </recommendedName>
    <alternativeName>
        <fullName evidence="5">UDP-N-acetylglucosamine kinase</fullName>
    </alternativeName>
</protein>